<evidence type="ECO:0008006" key="4">
    <source>
        <dbReference type="Google" id="ProtNLM"/>
    </source>
</evidence>
<keyword evidence="3" id="KW-1185">Reference proteome</keyword>
<dbReference type="PANTHER" id="PTHR47510">
    <property type="entry name" value="REVERSE TRANSCRIPTASE DOMAIN-CONTAINING PROTEIN"/>
    <property type="match status" value="1"/>
</dbReference>
<evidence type="ECO:0000256" key="1">
    <source>
        <dbReference type="SAM" id="Coils"/>
    </source>
</evidence>
<proteinExistence type="predicted"/>
<evidence type="ECO:0000313" key="3">
    <source>
        <dbReference type="Proteomes" id="UP001231518"/>
    </source>
</evidence>
<protein>
    <recommendedName>
        <fullName evidence="4">RNA-directed DNA polymerase from transposon X-element</fullName>
    </recommendedName>
</protein>
<dbReference type="AlphaFoldDB" id="A0AAD7YMJ6"/>
<gene>
    <name evidence="2" type="ORF">PYW07_002281</name>
</gene>
<dbReference type="PANTHER" id="PTHR47510:SF3">
    <property type="entry name" value="ENDO_EXONUCLEASE_PHOSPHATASE DOMAIN-CONTAINING PROTEIN"/>
    <property type="match status" value="1"/>
</dbReference>
<organism evidence="2 3">
    <name type="scientific">Mythimna separata</name>
    <name type="common">Oriental armyworm</name>
    <name type="synonym">Pseudaletia separata</name>
    <dbReference type="NCBI Taxonomy" id="271217"/>
    <lineage>
        <taxon>Eukaryota</taxon>
        <taxon>Metazoa</taxon>
        <taxon>Ecdysozoa</taxon>
        <taxon>Arthropoda</taxon>
        <taxon>Hexapoda</taxon>
        <taxon>Insecta</taxon>
        <taxon>Pterygota</taxon>
        <taxon>Neoptera</taxon>
        <taxon>Endopterygota</taxon>
        <taxon>Lepidoptera</taxon>
        <taxon>Glossata</taxon>
        <taxon>Ditrysia</taxon>
        <taxon>Noctuoidea</taxon>
        <taxon>Noctuidae</taxon>
        <taxon>Noctuinae</taxon>
        <taxon>Hadenini</taxon>
        <taxon>Mythimna</taxon>
    </lineage>
</organism>
<dbReference type="Proteomes" id="UP001231518">
    <property type="component" value="Chromosome 12"/>
</dbReference>
<dbReference type="EMBL" id="JARGEI010000013">
    <property type="protein sequence ID" value="KAJ8721506.1"/>
    <property type="molecule type" value="Genomic_DNA"/>
</dbReference>
<accession>A0AAD7YMJ6</accession>
<comment type="caution">
    <text evidence="2">The sequence shown here is derived from an EMBL/GenBank/DDBJ whole genome shotgun (WGS) entry which is preliminary data.</text>
</comment>
<name>A0AAD7YMJ6_MYTSE</name>
<evidence type="ECO:0000313" key="2">
    <source>
        <dbReference type="EMBL" id="KAJ8721506.1"/>
    </source>
</evidence>
<keyword evidence="1" id="KW-0175">Coiled coil</keyword>
<reference evidence="2" key="1">
    <citation type="submission" date="2023-03" db="EMBL/GenBank/DDBJ databases">
        <title>Chromosome-level genomes of two armyworms, Mythimna separata and Mythimna loreyi, provide insights into the biosynthesis and reception of sex pheromones.</title>
        <authorList>
            <person name="Zhao H."/>
        </authorList>
    </citation>
    <scope>NUCLEOTIDE SEQUENCE</scope>
    <source>
        <strain evidence="2">BeijingLab</strain>
        <tissue evidence="2">Pupa</tissue>
    </source>
</reference>
<sequence length="374" mass="43313">MKLDYWSGGEPTYWPTDKDRLPDLLDFFITKNIDGNYITIESCTDLTSDHTPVILNVNSTIQLVEPTSKIYNTKTTNWEKYRDVINSEINLKSKIDTIEVVENEIEKLNMLIHRAANLATTKRKGQPPKNNNYSKEIKEKIKKRRQLRKVWQNTGYPNDKTAFNKFSAELKNLINNEENDKIQNMLSSLDPTADTNYSLWKVTKNMKRPKTHIPAVNYNKGGWARSDQEKATTFAEHLSSVFNPHPESCREHTEEVINYLDSPNQMCSPLQSTSPKEIFQEIKKLKEGKAPGYDHIDATLLKKFPYKAVMKLVHIFNACLRLEHFPGQWKIAQIIMIPKPGKPLEQTNSYRPISLLPVIGKLFERILLNRMKVH</sequence>
<feature type="coiled-coil region" evidence="1">
    <location>
        <begin position="91"/>
        <end position="150"/>
    </location>
</feature>